<dbReference type="Pfam" id="PF08534">
    <property type="entry name" value="Redoxin"/>
    <property type="match status" value="1"/>
</dbReference>
<dbReference type="AlphaFoldDB" id="A0A4R7C9Q6"/>
<keyword evidence="2" id="KW-0201">Cytochrome c-type biogenesis</keyword>
<dbReference type="SUPFAM" id="SSF52833">
    <property type="entry name" value="Thioredoxin-like"/>
    <property type="match status" value="1"/>
</dbReference>
<dbReference type="GO" id="GO:0016491">
    <property type="term" value="F:oxidoreductase activity"/>
    <property type="evidence" value="ECO:0007669"/>
    <property type="project" value="InterPro"/>
</dbReference>
<dbReference type="InterPro" id="IPR036249">
    <property type="entry name" value="Thioredoxin-like_sf"/>
</dbReference>
<name>A0A4R7C9Q6_9HYPH</name>
<evidence type="ECO:0000256" key="1">
    <source>
        <dbReference type="ARBA" id="ARBA00004196"/>
    </source>
</evidence>
<evidence type="ECO:0000313" key="7">
    <source>
        <dbReference type="Proteomes" id="UP000295122"/>
    </source>
</evidence>
<dbReference type="GO" id="GO:0030313">
    <property type="term" value="C:cell envelope"/>
    <property type="evidence" value="ECO:0007669"/>
    <property type="project" value="UniProtKB-SubCell"/>
</dbReference>
<dbReference type="GO" id="GO:0017004">
    <property type="term" value="P:cytochrome complex assembly"/>
    <property type="evidence" value="ECO:0007669"/>
    <property type="project" value="UniProtKB-KW"/>
</dbReference>
<dbReference type="Proteomes" id="UP000295122">
    <property type="component" value="Unassembled WGS sequence"/>
</dbReference>
<feature type="domain" description="Thioredoxin" evidence="5">
    <location>
        <begin position="47"/>
        <end position="190"/>
    </location>
</feature>
<evidence type="ECO:0000256" key="4">
    <source>
        <dbReference type="ARBA" id="ARBA00023284"/>
    </source>
</evidence>
<sequence>MGTELARIDAPRHRNGSGLSRRSLLLGLPALGAGLGLAACSKAVGTVLPGGEMPGLPGLVTADGRAVPGFAADEFRRGPAILNIWASWCPDCRAEHDQLMRLAADDRFRLLGIVFRDKPESAAAHLKRAGNPYAALAMDDGRIPGLLGQKGVPYSYILSRTGRVLARVRGRMDDKAVSEIVMPAIRTALAEAGAAG</sequence>
<dbReference type="InterPro" id="IPR013740">
    <property type="entry name" value="Redoxin"/>
</dbReference>
<accession>A0A4R7C9Q6</accession>
<proteinExistence type="predicted"/>
<evidence type="ECO:0000256" key="2">
    <source>
        <dbReference type="ARBA" id="ARBA00022748"/>
    </source>
</evidence>
<reference evidence="6 7" key="1">
    <citation type="submission" date="2019-03" db="EMBL/GenBank/DDBJ databases">
        <title>Genomic Encyclopedia of Type Strains, Phase IV (KMG-IV): sequencing the most valuable type-strain genomes for metagenomic binning, comparative biology and taxonomic classification.</title>
        <authorList>
            <person name="Goeker M."/>
        </authorList>
    </citation>
    <scope>NUCLEOTIDE SEQUENCE [LARGE SCALE GENOMIC DNA]</scope>
    <source>
        <strain evidence="6 7">DSM 25903</strain>
    </source>
</reference>
<evidence type="ECO:0000259" key="5">
    <source>
        <dbReference type="PROSITE" id="PS51352"/>
    </source>
</evidence>
<dbReference type="Gene3D" id="3.40.30.10">
    <property type="entry name" value="Glutaredoxin"/>
    <property type="match status" value="1"/>
</dbReference>
<evidence type="ECO:0000313" key="6">
    <source>
        <dbReference type="EMBL" id="TDR94782.1"/>
    </source>
</evidence>
<gene>
    <name evidence="6" type="ORF">EV668_2071</name>
</gene>
<dbReference type="PANTHER" id="PTHR42852">
    <property type="entry name" value="THIOL:DISULFIDE INTERCHANGE PROTEIN DSBE"/>
    <property type="match status" value="1"/>
</dbReference>
<dbReference type="EMBL" id="SNZR01000011">
    <property type="protein sequence ID" value="TDR94782.1"/>
    <property type="molecule type" value="Genomic_DNA"/>
</dbReference>
<comment type="subcellular location">
    <subcellularLocation>
        <location evidence="1">Cell envelope</location>
    </subcellularLocation>
</comment>
<dbReference type="PANTHER" id="PTHR42852:SF6">
    <property type="entry name" value="THIOL:DISULFIDE INTERCHANGE PROTEIN DSBE"/>
    <property type="match status" value="1"/>
</dbReference>
<keyword evidence="7" id="KW-1185">Reference proteome</keyword>
<comment type="caution">
    <text evidence="6">The sequence shown here is derived from an EMBL/GenBank/DDBJ whole genome shotgun (WGS) entry which is preliminary data.</text>
</comment>
<keyword evidence="4" id="KW-0676">Redox-active center</keyword>
<keyword evidence="3" id="KW-1015">Disulfide bond</keyword>
<organism evidence="6 7">
    <name type="scientific">Enterovirga rhinocerotis</name>
    <dbReference type="NCBI Taxonomy" id="1339210"/>
    <lineage>
        <taxon>Bacteria</taxon>
        <taxon>Pseudomonadati</taxon>
        <taxon>Pseudomonadota</taxon>
        <taxon>Alphaproteobacteria</taxon>
        <taxon>Hyphomicrobiales</taxon>
        <taxon>Methylobacteriaceae</taxon>
        <taxon>Enterovirga</taxon>
    </lineage>
</organism>
<dbReference type="PROSITE" id="PS51352">
    <property type="entry name" value="THIOREDOXIN_2"/>
    <property type="match status" value="1"/>
</dbReference>
<evidence type="ECO:0000256" key="3">
    <source>
        <dbReference type="ARBA" id="ARBA00023157"/>
    </source>
</evidence>
<dbReference type="InterPro" id="IPR013766">
    <property type="entry name" value="Thioredoxin_domain"/>
</dbReference>
<dbReference type="InterPro" id="IPR050553">
    <property type="entry name" value="Thioredoxin_ResA/DsbE_sf"/>
</dbReference>
<protein>
    <submittedName>
        <fullName evidence="6">Cytochrome c biogenesis protein CcmG/thiol:disulfide interchange protein DsbE</fullName>
    </submittedName>
</protein>